<feature type="domain" description="Phospholipid/glycerol acyltransferase" evidence="9">
    <location>
        <begin position="91"/>
        <end position="205"/>
    </location>
</feature>
<dbReference type="GO" id="GO:0016746">
    <property type="term" value="F:acyltransferase activity"/>
    <property type="evidence" value="ECO:0007669"/>
    <property type="project" value="UniProtKB-KW"/>
</dbReference>
<dbReference type="PANTHER" id="PTHR23063:SF52">
    <property type="entry name" value="LYSOPHOSPHATIDYLCHOLINE ACYLTRANSFERASE"/>
    <property type="match status" value="1"/>
</dbReference>
<dbReference type="RefSeq" id="WP_089991248.1">
    <property type="nucleotide sequence ID" value="NZ_FOIZ01000001.1"/>
</dbReference>
<keyword evidence="2 10" id="KW-0808">Transferase</keyword>
<dbReference type="GO" id="GO:0016020">
    <property type="term" value="C:membrane"/>
    <property type="evidence" value="ECO:0007669"/>
    <property type="project" value="UniProtKB-SubCell"/>
</dbReference>
<feature type="transmembrane region" description="Helical" evidence="8">
    <location>
        <begin position="29"/>
        <end position="49"/>
    </location>
</feature>
<evidence type="ECO:0000256" key="2">
    <source>
        <dbReference type="ARBA" id="ARBA00022679"/>
    </source>
</evidence>
<proteinExistence type="predicted"/>
<dbReference type="Proteomes" id="UP000199167">
    <property type="component" value="Unassembled WGS sequence"/>
</dbReference>
<gene>
    <name evidence="10" type="ORF">SAMN04488515_1106</name>
</gene>
<dbReference type="SMART" id="SM00563">
    <property type="entry name" value="PlsC"/>
    <property type="match status" value="1"/>
</dbReference>
<sequence length="274" mass="30421">MNSPTWQSKDIPPGTPISTSGWLRVAIKGFLLIALIAICLILLLLLRLIEAPLCGERRPVTPFITQFVCRTAFRIIGIRYRIIGKPMPGPGAVVANHSSWLDIFALNAGQRITFVAKEEVAGWAGIGWLAKATGTVFVKRDRRESLNQIEAFKERLAVDQRLLFFPEGTSTDGLQVLPFKPTLFAAFFAPEFTHLSLQAVTVRYEPAPSQDRRFYGWWGNMDLAPHLLATLAASPQGGVTVIYHPPVQIDDFESRKTLARSLEDQTRSGLTPLP</sequence>
<dbReference type="GO" id="GO:0006629">
    <property type="term" value="P:lipid metabolic process"/>
    <property type="evidence" value="ECO:0007669"/>
    <property type="project" value="UniProtKB-KW"/>
</dbReference>
<evidence type="ECO:0000256" key="4">
    <source>
        <dbReference type="ARBA" id="ARBA00022989"/>
    </source>
</evidence>
<dbReference type="SUPFAM" id="SSF69593">
    <property type="entry name" value="Glycerol-3-phosphate (1)-acyltransferase"/>
    <property type="match status" value="1"/>
</dbReference>
<dbReference type="EMBL" id="FOIZ01000001">
    <property type="protein sequence ID" value="SEW11231.1"/>
    <property type="molecule type" value="Genomic_DNA"/>
</dbReference>
<evidence type="ECO:0000256" key="7">
    <source>
        <dbReference type="ARBA" id="ARBA00023315"/>
    </source>
</evidence>
<keyword evidence="7 10" id="KW-0012">Acyltransferase</keyword>
<evidence type="ECO:0000256" key="1">
    <source>
        <dbReference type="ARBA" id="ARBA00004370"/>
    </source>
</evidence>
<evidence type="ECO:0000313" key="11">
    <source>
        <dbReference type="Proteomes" id="UP000199167"/>
    </source>
</evidence>
<dbReference type="Pfam" id="PF01553">
    <property type="entry name" value="Acyltransferase"/>
    <property type="match status" value="1"/>
</dbReference>
<dbReference type="OrthoDB" id="9806880at2"/>
<evidence type="ECO:0000256" key="3">
    <source>
        <dbReference type="ARBA" id="ARBA00022692"/>
    </source>
</evidence>
<evidence type="ECO:0000256" key="8">
    <source>
        <dbReference type="SAM" id="Phobius"/>
    </source>
</evidence>
<keyword evidence="11" id="KW-1185">Reference proteome</keyword>
<reference evidence="10 11" key="1">
    <citation type="submission" date="2016-10" db="EMBL/GenBank/DDBJ databases">
        <authorList>
            <person name="de Groot N.N."/>
        </authorList>
    </citation>
    <scope>NUCLEOTIDE SEQUENCE [LARGE SCALE GENOMIC DNA]</scope>
    <source>
        <strain evidence="10 11">DSM 17925</strain>
    </source>
</reference>
<protein>
    <submittedName>
        <fullName evidence="10">Lyso-ornithine lipid acyltransferase</fullName>
    </submittedName>
</protein>
<evidence type="ECO:0000313" key="10">
    <source>
        <dbReference type="EMBL" id="SEW11231.1"/>
    </source>
</evidence>
<keyword evidence="6 8" id="KW-0472">Membrane</keyword>
<dbReference type="STRING" id="364200.SAMN04488515_1106"/>
<dbReference type="AlphaFoldDB" id="A0A1I0PAD2"/>
<dbReference type="InterPro" id="IPR002123">
    <property type="entry name" value="Plipid/glycerol_acylTrfase"/>
</dbReference>
<evidence type="ECO:0000256" key="6">
    <source>
        <dbReference type="ARBA" id="ARBA00023136"/>
    </source>
</evidence>
<comment type="subcellular location">
    <subcellularLocation>
        <location evidence="1">Membrane</location>
    </subcellularLocation>
</comment>
<evidence type="ECO:0000259" key="9">
    <source>
        <dbReference type="SMART" id="SM00563"/>
    </source>
</evidence>
<dbReference type="CDD" id="cd07989">
    <property type="entry name" value="LPLAT_AGPAT-like"/>
    <property type="match status" value="1"/>
</dbReference>
<name>A0A1I0PAD2_9RHOB</name>
<keyword evidence="4 8" id="KW-1133">Transmembrane helix</keyword>
<keyword evidence="5" id="KW-0443">Lipid metabolism</keyword>
<dbReference type="PANTHER" id="PTHR23063">
    <property type="entry name" value="PHOSPHOLIPID ACYLTRANSFERASE"/>
    <property type="match status" value="1"/>
</dbReference>
<organism evidence="10 11">
    <name type="scientific">Cognatiyoonia koreensis</name>
    <dbReference type="NCBI Taxonomy" id="364200"/>
    <lineage>
        <taxon>Bacteria</taxon>
        <taxon>Pseudomonadati</taxon>
        <taxon>Pseudomonadota</taxon>
        <taxon>Alphaproteobacteria</taxon>
        <taxon>Rhodobacterales</taxon>
        <taxon>Paracoccaceae</taxon>
        <taxon>Cognatiyoonia</taxon>
    </lineage>
</organism>
<accession>A0A1I0PAD2</accession>
<keyword evidence="3 8" id="KW-0812">Transmembrane</keyword>
<evidence type="ECO:0000256" key="5">
    <source>
        <dbReference type="ARBA" id="ARBA00023098"/>
    </source>
</evidence>